<evidence type="ECO:0000256" key="8">
    <source>
        <dbReference type="ARBA" id="ARBA00047899"/>
    </source>
</evidence>
<feature type="compositionally biased region" description="Basic and acidic residues" evidence="10">
    <location>
        <begin position="1032"/>
        <end position="1066"/>
    </location>
</feature>
<dbReference type="Pfam" id="PF00069">
    <property type="entry name" value="Pkinase"/>
    <property type="match status" value="1"/>
</dbReference>
<evidence type="ECO:0000256" key="9">
    <source>
        <dbReference type="ARBA" id="ARBA00048679"/>
    </source>
</evidence>
<sequence length="1346" mass="157600">MISYPNSFLWFPREQNESKQENQASSTRTQLEMDEQDHESSTSQDLLKDLEQLKMDNDINKFDELTVLKAPTAKHTSNSIDDNEMGESEGVGYIKDQPKKPRTEGSDLYLPEGNSNKNLLQEDNVHVDPKNFSETKLEENEVYNPKKAEEQEKDNVHNKEGDILQELNMEDGEHRDVHEENKGASGISEENWHVPPSYSDVRQDSEAVLQQKLEEIEGKEDEKVEKDKRLMDDKVQWRSQSRENNRKPENVGHGKPRSGRQRPGLDRPYGGHERQSHDRKDRERRQHAQNHWVEYKPDQERYSAAQHSREKPKGDRKHKNEEKKFWDSGLPDERHKYEYFWGNRFVFSQWYQCKFEIDGKIYNCAEQYMMHQKAVLMDDVERAEIIMALDDPREMKQQGRYVENFDKKKWDKHCQDVVEKGNMGKFSQNEELKEQLLGTFPRTLVEASPMDRIWGIGLAKEDHRAWNKKTWRGQNLLGEVLTRFAMKVIDLEGLPQDICKMTEKEASLLLTLQHQYILHAVMTFQENETLCIVTEFCDQGNLEEFLNKREGNLLEEQRIVEWFRQICSALEYLHGRNVLHRDIKTQNIFLTGKEMTIKLGDLGLAKVLESSSLKASTFCGSPHYMSPEILHCQPYNSKSDIWAMGVCVYEMTTLKRPFDACLQQQLFLKIANHNDQLPPFPEGYSSELIEIIERMMCRETDRRPSASELLQGDLFKNHRTVKVQHFVRNEKTTHGNLSTYEEMNKTISDNTLKINFKANREYDNYPSCRATVSNSESLEVHTSEQFNASQTSLEHENYFENTITDDEARSTLKPPSSTFTMIRSLFTSFKRSVMGDTAGSDGQNSISKMDEQDNESSTSQDLLKELEQLKMDDDINKSDEQTALKSPAARYTTNNIAVNNKMEESKREGYIENQPKKPHTEGSDLYLPEGNSNKNLPQEDDVHVDPKNFSETKLEEKEVYNPKKAEEQERDNVHDKEGDILQELMEEGVHRDVHEENKGASGISEENWHVPPSYTDVRQDSEAVLQQEFEEMERKELDEKEKRLMDEKVQRRSQSRENNRKTENVGHGKPRSGRQRPGLDRPYGGHERQSHDRKDRERRQHAQNDWVVYKPDQERYSAAQHAREKPKGDRKHKNEEKKFRDSGLFDERHKYEYFGGNRSVFSQWYPCEFEVDGKKYSCTEQYMMHQKAVLMNDMERAEIIMALDDPPEMNQQGRYVKNFDKKFWDKCCQDVVEKGNMGKFSQNEELKEWLLRTFPRTLVEASPMDIIWGIGLDKEDHRAWNKKTWRGQNLLGEVLTRVRNNIMEDQEVGRMRGKGPVKETVNKGEQEVSRQGGKDPGKERTNKERW</sequence>
<evidence type="ECO:0000259" key="11">
    <source>
        <dbReference type="PROSITE" id="PS50011"/>
    </source>
</evidence>
<feature type="region of interest" description="Disordered" evidence="10">
    <location>
        <begin position="833"/>
        <end position="860"/>
    </location>
</feature>
<dbReference type="PROSITE" id="PS00108">
    <property type="entry name" value="PROTEIN_KINASE_ST"/>
    <property type="match status" value="1"/>
</dbReference>
<dbReference type="PROSITE" id="PS50011">
    <property type="entry name" value="PROTEIN_KINASE_DOM"/>
    <property type="match status" value="1"/>
</dbReference>
<dbReference type="InterPro" id="IPR011009">
    <property type="entry name" value="Kinase-like_dom_sf"/>
</dbReference>
<accession>A0A8W8J8F7</accession>
<proteinExistence type="inferred from homology"/>
<keyword evidence="7" id="KW-0067">ATP-binding</keyword>
<comment type="catalytic activity">
    <reaction evidence="9">
        <text>L-seryl-[protein] + ATP = O-phospho-L-seryl-[protein] + ADP + H(+)</text>
        <dbReference type="Rhea" id="RHEA:17989"/>
        <dbReference type="Rhea" id="RHEA-COMP:9863"/>
        <dbReference type="Rhea" id="RHEA-COMP:11604"/>
        <dbReference type="ChEBI" id="CHEBI:15378"/>
        <dbReference type="ChEBI" id="CHEBI:29999"/>
        <dbReference type="ChEBI" id="CHEBI:30616"/>
        <dbReference type="ChEBI" id="CHEBI:83421"/>
        <dbReference type="ChEBI" id="CHEBI:456216"/>
        <dbReference type="EC" id="2.7.11.1"/>
    </reaction>
</comment>
<feature type="region of interest" description="Disordered" evidence="10">
    <location>
        <begin position="897"/>
        <end position="1139"/>
    </location>
</feature>
<dbReference type="SUPFAM" id="SSF143990">
    <property type="entry name" value="YbiA-like"/>
    <property type="match status" value="2"/>
</dbReference>
<feature type="compositionally biased region" description="Basic and acidic residues" evidence="10">
    <location>
        <begin position="263"/>
        <end position="286"/>
    </location>
</feature>
<feature type="region of interest" description="Disordered" evidence="10">
    <location>
        <begin position="1"/>
        <end position="49"/>
    </location>
</feature>
<dbReference type="GO" id="GO:0004674">
    <property type="term" value="F:protein serine/threonine kinase activity"/>
    <property type="evidence" value="ECO:0007669"/>
    <property type="project" value="UniProtKB-KW"/>
</dbReference>
<reference evidence="12" key="1">
    <citation type="submission" date="2022-08" db="UniProtKB">
        <authorList>
            <consortium name="EnsemblMetazoa"/>
        </authorList>
    </citation>
    <scope>IDENTIFICATION</scope>
    <source>
        <strain evidence="12">05x7-T-G4-1.051#20</strain>
    </source>
</reference>
<evidence type="ECO:0000256" key="3">
    <source>
        <dbReference type="ARBA" id="ARBA00022527"/>
    </source>
</evidence>
<evidence type="ECO:0000256" key="6">
    <source>
        <dbReference type="ARBA" id="ARBA00022777"/>
    </source>
</evidence>
<evidence type="ECO:0000313" key="12">
    <source>
        <dbReference type="EnsemblMetazoa" id="G1727.1:cds"/>
    </source>
</evidence>
<feature type="region of interest" description="Disordered" evidence="10">
    <location>
        <begin position="1310"/>
        <end position="1346"/>
    </location>
</feature>
<comment type="catalytic activity">
    <reaction evidence="8">
        <text>L-threonyl-[protein] + ATP = O-phospho-L-threonyl-[protein] + ADP + H(+)</text>
        <dbReference type="Rhea" id="RHEA:46608"/>
        <dbReference type="Rhea" id="RHEA-COMP:11060"/>
        <dbReference type="Rhea" id="RHEA-COMP:11605"/>
        <dbReference type="ChEBI" id="CHEBI:15378"/>
        <dbReference type="ChEBI" id="CHEBI:30013"/>
        <dbReference type="ChEBI" id="CHEBI:30616"/>
        <dbReference type="ChEBI" id="CHEBI:61977"/>
        <dbReference type="ChEBI" id="CHEBI:456216"/>
        <dbReference type="EC" id="2.7.11.1"/>
    </reaction>
</comment>
<evidence type="ECO:0000256" key="4">
    <source>
        <dbReference type="ARBA" id="ARBA00022679"/>
    </source>
</evidence>
<feature type="compositionally biased region" description="Basic and acidic residues" evidence="10">
    <location>
        <begin position="940"/>
        <end position="979"/>
    </location>
</feature>
<dbReference type="InterPro" id="IPR012816">
    <property type="entry name" value="NADAR"/>
</dbReference>
<keyword evidence="6" id="KW-0418">Kinase</keyword>
<feature type="compositionally biased region" description="Basic and acidic residues" evidence="10">
    <location>
        <begin position="1111"/>
        <end position="1139"/>
    </location>
</feature>
<comment type="similarity">
    <text evidence="1">Belongs to the protein kinase superfamily. NEK Ser/Thr protein kinase family. NIMA subfamily.</text>
</comment>
<protein>
    <recommendedName>
        <fullName evidence="2">non-specific serine/threonine protein kinase</fullName>
        <ecNumber evidence="2">2.7.11.1</ecNumber>
    </recommendedName>
</protein>
<feature type="region of interest" description="Disordered" evidence="10">
    <location>
        <begin position="72"/>
        <end position="322"/>
    </location>
</feature>
<dbReference type="PANTHER" id="PTHR44899">
    <property type="entry name" value="CAMK FAMILY PROTEIN KINASE"/>
    <property type="match status" value="1"/>
</dbReference>
<dbReference type="InterPro" id="IPR008271">
    <property type="entry name" value="Ser/Thr_kinase_AS"/>
</dbReference>
<evidence type="ECO:0000256" key="1">
    <source>
        <dbReference type="ARBA" id="ARBA00010886"/>
    </source>
</evidence>
<dbReference type="InterPro" id="IPR000719">
    <property type="entry name" value="Prot_kinase_dom"/>
</dbReference>
<keyword evidence="4" id="KW-0808">Transferase</keyword>
<feature type="compositionally biased region" description="Basic and acidic residues" evidence="10">
    <location>
        <begin position="1077"/>
        <end position="1102"/>
    </location>
</feature>
<dbReference type="SUPFAM" id="SSF56112">
    <property type="entry name" value="Protein kinase-like (PK-like)"/>
    <property type="match status" value="1"/>
</dbReference>
<feature type="compositionally biased region" description="Polar residues" evidence="10">
    <location>
        <begin position="21"/>
        <end position="30"/>
    </location>
</feature>
<evidence type="ECO:0000256" key="7">
    <source>
        <dbReference type="ARBA" id="ARBA00022840"/>
    </source>
</evidence>
<dbReference type="EC" id="2.7.11.1" evidence="2"/>
<keyword evidence="13" id="KW-1185">Reference proteome</keyword>
<feature type="compositionally biased region" description="Basic and acidic residues" evidence="10">
    <location>
        <begin position="123"/>
        <end position="162"/>
    </location>
</feature>
<dbReference type="PANTHER" id="PTHR44899:SF3">
    <property type="entry name" value="SERINE_THREONINE-PROTEIN KINASE NEK1"/>
    <property type="match status" value="1"/>
</dbReference>
<dbReference type="CDD" id="cd15457">
    <property type="entry name" value="NADAR"/>
    <property type="match status" value="2"/>
</dbReference>
<feature type="compositionally biased region" description="Basic and acidic residues" evidence="10">
    <location>
        <begin position="96"/>
        <end position="105"/>
    </location>
</feature>
<evidence type="ECO:0000313" key="13">
    <source>
        <dbReference type="Proteomes" id="UP000005408"/>
    </source>
</evidence>
<keyword evidence="5" id="KW-0547">Nucleotide-binding</keyword>
<evidence type="ECO:0000256" key="10">
    <source>
        <dbReference type="SAM" id="MobiDB-lite"/>
    </source>
</evidence>
<dbReference type="SMART" id="SM00220">
    <property type="entry name" value="S_TKc"/>
    <property type="match status" value="1"/>
</dbReference>
<dbReference type="Gene3D" id="1.10.357.40">
    <property type="entry name" value="YbiA-like"/>
    <property type="match status" value="2"/>
</dbReference>
<feature type="compositionally biased region" description="Basic and acidic residues" evidence="10">
    <location>
        <begin position="1316"/>
        <end position="1346"/>
    </location>
</feature>
<feature type="domain" description="Protein kinase" evidence="11">
    <location>
        <begin position="448"/>
        <end position="721"/>
    </location>
</feature>
<dbReference type="InterPro" id="IPR037238">
    <property type="entry name" value="YbiA-like_sf"/>
</dbReference>
<feature type="compositionally biased region" description="Basic and acidic residues" evidence="10">
    <location>
        <begin position="901"/>
        <end position="922"/>
    </location>
</feature>
<organism evidence="12 13">
    <name type="scientific">Magallana gigas</name>
    <name type="common">Pacific oyster</name>
    <name type="synonym">Crassostrea gigas</name>
    <dbReference type="NCBI Taxonomy" id="29159"/>
    <lineage>
        <taxon>Eukaryota</taxon>
        <taxon>Metazoa</taxon>
        <taxon>Spiralia</taxon>
        <taxon>Lophotrochozoa</taxon>
        <taxon>Mollusca</taxon>
        <taxon>Bivalvia</taxon>
        <taxon>Autobranchia</taxon>
        <taxon>Pteriomorphia</taxon>
        <taxon>Ostreida</taxon>
        <taxon>Ostreoidea</taxon>
        <taxon>Ostreidae</taxon>
        <taxon>Magallana</taxon>
    </lineage>
</organism>
<dbReference type="InterPro" id="IPR051131">
    <property type="entry name" value="NEK_Ser/Thr_kinase_NIMA"/>
</dbReference>
<feature type="compositionally biased region" description="Basic and acidic residues" evidence="10">
    <location>
        <begin position="212"/>
        <end position="252"/>
    </location>
</feature>
<feature type="compositionally biased region" description="Basic and acidic residues" evidence="10">
    <location>
        <begin position="293"/>
        <end position="322"/>
    </location>
</feature>
<feature type="compositionally biased region" description="Basic and acidic residues" evidence="10">
    <location>
        <begin position="987"/>
        <end position="998"/>
    </location>
</feature>
<dbReference type="Proteomes" id="UP000005408">
    <property type="component" value="Unassembled WGS sequence"/>
</dbReference>
<keyword evidence="3" id="KW-0723">Serine/threonine-protein kinase</keyword>
<dbReference type="NCBIfam" id="TIGR02464">
    <property type="entry name" value="ribofla_fusion"/>
    <property type="match status" value="2"/>
</dbReference>
<name>A0A8W8J8F7_MAGGI</name>
<evidence type="ECO:0000256" key="2">
    <source>
        <dbReference type="ARBA" id="ARBA00012513"/>
    </source>
</evidence>
<dbReference type="EnsemblMetazoa" id="G1727.1">
    <property type="protein sequence ID" value="G1727.1:cds"/>
    <property type="gene ID" value="G1727"/>
</dbReference>
<dbReference type="Pfam" id="PF08719">
    <property type="entry name" value="NADAR"/>
    <property type="match status" value="1"/>
</dbReference>
<dbReference type="Gene3D" id="1.10.510.10">
    <property type="entry name" value="Transferase(Phosphotransferase) domain 1"/>
    <property type="match status" value="1"/>
</dbReference>
<dbReference type="GO" id="GO:0005524">
    <property type="term" value="F:ATP binding"/>
    <property type="evidence" value="ECO:0007669"/>
    <property type="project" value="UniProtKB-KW"/>
</dbReference>
<feature type="compositionally biased region" description="Basic and acidic residues" evidence="10">
    <location>
        <begin position="171"/>
        <end position="182"/>
    </location>
</feature>
<evidence type="ECO:0000256" key="5">
    <source>
        <dbReference type="ARBA" id="ARBA00022741"/>
    </source>
</evidence>